<keyword evidence="2" id="KW-1185">Reference proteome</keyword>
<comment type="caution">
    <text evidence="1">The sequence shown here is derived from an EMBL/GenBank/DDBJ whole genome shotgun (WGS) entry which is preliminary data.</text>
</comment>
<sequence length="161" mass="17901">MDGTDFGSSCQTDFANYPTWNPFVRAAIVISPLNLTLPEQRPVEGERLFLRLQIPPLPLPVDQNTPDNPLNTQVAYENITHVQPELGRVAWKYYSPDGVLDAVRWSAITDVGNGRVVYESREVYLGLLAPTLQVTMGESLQKSFDAQGKGLKLLIEKAAKM</sequence>
<evidence type="ECO:0000313" key="2">
    <source>
        <dbReference type="Proteomes" id="UP001152607"/>
    </source>
</evidence>
<dbReference type="AlphaFoldDB" id="A0A9W4XPD8"/>
<gene>
    <name evidence="1" type="ORF">PDIGIT_LOCUS9003</name>
</gene>
<dbReference type="CDD" id="cd07822">
    <property type="entry name" value="SRPBCC_4"/>
    <property type="match status" value="1"/>
</dbReference>
<name>A0A9W4XPD8_9PLEO</name>
<reference evidence="1" key="1">
    <citation type="submission" date="2023-01" db="EMBL/GenBank/DDBJ databases">
        <authorList>
            <person name="Van Ghelder C."/>
            <person name="Rancurel C."/>
        </authorList>
    </citation>
    <scope>NUCLEOTIDE SEQUENCE</scope>
    <source>
        <strain evidence="1">CNCM I-4278</strain>
    </source>
</reference>
<dbReference type="EMBL" id="CAOQHR010000006">
    <property type="protein sequence ID" value="CAI6335915.1"/>
    <property type="molecule type" value="Genomic_DNA"/>
</dbReference>
<dbReference type="Proteomes" id="UP001152607">
    <property type="component" value="Unassembled WGS sequence"/>
</dbReference>
<accession>A0A9W4XPD8</accession>
<organism evidence="1 2">
    <name type="scientific">Periconia digitata</name>
    <dbReference type="NCBI Taxonomy" id="1303443"/>
    <lineage>
        <taxon>Eukaryota</taxon>
        <taxon>Fungi</taxon>
        <taxon>Dikarya</taxon>
        <taxon>Ascomycota</taxon>
        <taxon>Pezizomycotina</taxon>
        <taxon>Dothideomycetes</taxon>
        <taxon>Pleosporomycetidae</taxon>
        <taxon>Pleosporales</taxon>
        <taxon>Massarineae</taxon>
        <taxon>Periconiaceae</taxon>
        <taxon>Periconia</taxon>
    </lineage>
</organism>
<dbReference type="OrthoDB" id="509124at2759"/>
<protein>
    <submittedName>
        <fullName evidence="1">Uncharacterized protein</fullName>
    </submittedName>
</protein>
<proteinExistence type="predicted"/>
<evidence type="ECO:0000313" key="1">
    <source>
        <dbReference type="EMBL" id="CAI6335915.1"/>
    </source>
</evidence>